<dbReference type="PANTHER" id="PTHR11908:SF153">
    <property type="entry name" value="DEHYDROGENASE"/>
    <property type="match status" value="1"/>
</dbReference>
<dbReference type="SUPFAM" id="SSF54665">
    <property type="entry name" value="CO dehydrogenase molybdoprotein N-domain-like"/>
    <property type="match status" value="1"/>
</dbReference>
<gene>
    <name evidence="2" type="ORF">GGQ63_002188</name>
</gene>
<feature type="domain" description="Aldehyde oxidase/xanthine dehydrogenase a/b hammerhead" evidence="1">
    <location>
        <begin position="29"/>
        <end position="140"/>
    </location>
</feature>
<dbReference type="InterPro" id="IPR036856">
    <property type="entry name" value="Ald_Oxase/Xan_DH_a/b_sf"/>
</dbReference>
<dbReference type="AlphaFoldDB" id="A0A7W9FLZ1"/>
<reference evidence="2 3" key="1">
    <citation type="submission" date="2020-08" db="EMBL/GenBank/DDBJ databases">
        <title>Genomic Encyclopedia of Type Strains, Phase IV (KMG-IV): sequencing the most valuable type-strain genomes for metagenomic binning, comparative biology and taxonomic classification.</title>
        <authorList>
            <person name="Goeker M."/>
        </authorList>
    </citation>
    <scope>NUCLEOTIDE SEQUENCE [LARGE SCALE GENOMIC DNA]</scope>
    <source>
        <strain evidence="2 3">DSM 16268</strain>
    </source>
</reference>
<evidence type="ECO:0000259" key="1">
    <source>
        <dbReference type="SMART" id="SM01008"/>
    </source>
</evidence>
<dbReference type="Pfam" id="PF01315">
    <property type="entry name" value="Ald_Xan_dh_C"/>
    <property type="match status" value="1"/>
</dbReference>
<dbReference type="InterPro" id="IPR000674">
    <property type="entry name" value="Ald_Oxase/Xan_DH_a/b"/>
</dbReference>
<dbReference type="SMART" id="SM01008">
    <property type="entry name" value="Ald_Xan_dh_C"/>
    <property type="match status" value="1"/>
</dbReference>
<dbReference type="Pfam" id="PF02738">
    <property type="entry name" value="MoCoBD_1"/>
    <property type="match status" value="1"/>
</dbReference>
<name>A0A7W9FLZ1_9HYPH</name>
<dbReference type="EC" id="1.17.1.4" evidence="2"/>
<dbReference type="GO" id="GO:0004854">
    <property type="term" value="F:xanthine dehydrogenase activity"/>
    <property type="evidence" value="ECO:0007669"/>
    <property type="project" value="UniProtKB-EC"/>
</dbReference>
<dbReference type="PANTHER" id="PTHR11908">
    <property type="entry name" value="XANTHINE DEHYDROGENASE"/>
    <property type="match status" value="1"/>
</dbReference>
<proteinExistence type="predicted"/>
<evidence type="ECO:0000313" key="2">
    <source>
        <dbReference type="EMBL" id="MBB5753122.1"/>
    </source>
</evidence>
<accession>A0A7W9FLZ1</accession>
<dbReference type="Proteomes" id="UP000523821">
    <property type="component" value="Unassembled WGS sequence"/>
</dbReference>
<dbReference type="RefSeq" id="WP_183855641.1">
    <property type="nucleotide sequence ID" value="NZ_JACHOO010000004.1"/>
</dbReference>
<dbReference type="InterPro" id="IPR008274">
    <property type="entry name" value="AldOxase/xan_DH_MoCoBD1"/>
</dbReference>
<sequence length="756" mass="77529">MAEGTAPISPEGAAIGRPIARDDGVAKVTGRARYAADCRPPGLLHAVIAPSRIARGRVTAFDLDAAMAEPGVVAVMTPANRPPLAEDPDAKTAPIVFRLDLLQDDRIRYAGQPVAVVIGETLEAAEEGAFRLAPAYAAEPALVDIDAAEPFVPETVGLGAPVERRRGDVEAALATAAHRVQRRYETAAQVHNPLEPHAVVAVWEGDRLWVDTPSQNVARAQRRIAGLLGLPPDHVHIRSPFVGGGFGAKAFPAGPQVLGILAARLVGRPVKLVLSRAQMFGAVGHRAPTRQTLRLGLADDGTIAALAHHARVASSRFDDFFEPAAALSGGVYAAGAVETTHEAVRLDIATPVVMRGPGEATGSLALECAIDEAAAELGLDPLAFRRLNHADTEPISGRPFSSKALRACYDAGAARFGWAGRPLAPRSLSDSDGRLVGLGIGTAVFPSMMFQAEARALLRADGAAIVELGAHEIGQGAATALRQIAADALGLPLSAVTLRTGASDLPDAGGAAGSSHTATAGSAIHAAGTALVARLAALATADPASPLHGAGNAVLFAADGALHAGDGRRDPHAAVLARAGLGAIEARGAAAPDRAARASHAMAAHGAVFAEVAVDPDLGAIRVTRLVGAFAAGRIVNPRLARSQLVGGMIWGLSLALHEAAQFDPATGAIANADLGAYRIPVHADLPFVEALLVAEEDTLVNPLGVKGVGEIGITGTAGAVANAVWHATGVRIRRFPIRIEDLALAMPGREKEDDA</sequence>
<dbReference type="EMBL" id="JACHOO010000004">
    <property type="protein sequence ID" value="MBB5753122.1"/>
    <property type="molecule type" value="Genomic_DNA"/>
</dbReference>
<keyword evidence="2" id="KW-0560">Oxidoreductase</keyword>
<dbReference type="Gene3D" id="3.30.365.10">
    <property type="entry name" value="Aldehyde oxidase/xanthine dehydrogenase, molybdopterin binding domain"/>
    <property type="match status" value="4"/>
</dbReference>
<keyword evidence="3" id="KW-1185">Reference proteome</keyword>
<evidence type="ECO:0000313" key="3">
    <source>
        <dbReference type="Proteomes" id="UP000523821"/>
    </source>
</evidence>
<dbReference type="InterPro" id="IPR037165">
    <property type="entry name" value="AldOxase/xan_DH_Mopterin-bd_sf"/>
</dbReference>
<comment type="caution">
    <text evidence="2">The sequence shown here is derived from an EMBL/GenBank/DDBJ whole genome shotgun (WGS) entry which is preliminary data.</text>
</comment>
<organism evidence="2 3">
    <name type="scientific">Prosthecomicrobium pneumaticum</name>
    <dbReference type="NCBI Taxonomy" id="81895"/>
    <lineage>
        <taxon>Bacteria</taxon>
        <taxon>Pseudomonadati</taxon>
        <taxon>Pseudomonadota</taxon>
        <taxon>Alphaproteobacteria</taxon>
        <taxon>Hyphomicrobiales</taxon>
        <taxon>Kaistiaceae</taxon>
        <taxon>Prosthecomicrobium</taxon>
    </lineage>
</organism>
<dbReference type="Pfam" id="PF20256">
    <property type="entry name" value="MoCoBD_2"/>
    <property type="match status" value="1"/>
</dbReference>
<dbReference type="InterPro" id="IPR016208">
    <property type="entry name" value="Ald_Oxase/xanthine_DH-like"/>
</dbReference>
<dbReference type="GO" id="GO:0005506">
    <property type="term" value="F:iron ion binding"/>
    <property type="evidence" value="ECO:0007669"/>
    <property type="project" value="InterPro"/>
</dbReference>
<dbReference type="SUPFAM" id="SSF56003">
    <property type="entry name" value="Molybdenum cofactor-binding domain"/>
    <property type="match status" value="1"/>
</dbReference>
<dbReference type="Gene3D" id="3.90.1170.50">
    <property type="entry name" value="Aldehyde oxidase/xanthine dehydrogenase, a/b hammerhead"/>
    <property type="match status" value="1"/>
</dbReference>
<dbReference type="InterPro" id="IPR046867">
    <property type="entry name" value="AldOxase/xan_DH_MoCoBD2"/>
</dbReference>
<protein>
    <submittedName>
        <fullName evidence="2">Xanthine dehydrogenase YagR molybdenum-binding subunit</fullName>
        <ecNumber evidence="2">1.17.1.4</ecNumber>
    </submittedName>
</protein>